<dbReference type="EMBL" id="HACM01006020">
    <property type="protein sequence ID" value="CRZ06462.1"/>
    <property type="molecule type" value="Transcribed_RNA"/>
</dbReference>
<accession>A0A0H5QXJ4</accession>
<sequence length="114" mass="12367">MRRVLGLLSIFWTSLTILWTACRQLKNLLDAVDEDLVAFKINRTKEFEAIGSERAQLEEAIDAALEKFHRLDSSSASIEPIDQPPALLSSCSTSAAQLGSGSNSSSGGPRSEEN</sequence>
<proteinExistence type="predicted"/>
<reference evidence="4" key="1">
    <citation type="submission" date="2015-04" db="EMBL/GenBank/DDBJ databases">
        <title>The genome sequence of the plant pathogenic Rhizarian Plasmodiophora brassicae reveals insights in its biotrophic life cycle and the origin of chitin synthesis.</title>
        <authorList>
            <person name="Schwelm A."/>
            <person name="Fogelqvist J."/>
            <person name="Knaust A."/>
            <person name="Julke S."/>
            <person name="Lilja T."/>
            <person name="Dhandapani V."/>
            <person name="Bonilla-Rosso G."/>
            <person name="Karlsson M."/>
            <person name="Shevchenko A."/>
            <person name="Choi S.R."/>
            <person name="Kim H.G."/>
            <person name="Park J.Y."/>
            <person name="Lim Y.P."/>
            <person name="Ludwig-Muller J."/>
            <person name="Dixelius C."/>
        </authorList>
    </citation>
    <scope>NUCLEOTIDE SEQUENCE</scope>
    <source>
        <tissue evidence="4">Potato root galls</tissue>
    </source>
</reference>
<keyword evidence="3" id="KW-0732">Signal</keyword>
<feature type="coiled-coil region" evidence="1">
    <location>
        <begin position="47"/>
        <end position="74"/>
    </location>
</feature>
<evidence type="ECO:0000313" key="4">
    <source>
        <dbReference type="EMBL" id="CRZ06457.1"/>
    </source>
</evidence>
<dbReference type="PROSITE" id="PS51257">
    <property type="entry name" value="PROKAR_LIPOPROTEIN"/>
    <property type="match status" value="1"/>
</dbReference>
<dbReference type="EMBL" id="HACM01006015">
    <property type="protein sequence ID" value="CRZ06457.1"/>
    <property type="molecule type" value="Transcribed_RNA"/>
</dbReference>
<feature type="signal peptide" evidence="3">
    <location>
        <begin position="1"/>
        <end position="22"/>
    </location>
</feature>
<organism evidence="4">
    <name type="scientific">Spongospora subterranea</name>
    <dbReference type="NCBI Taxonomy" id="70186"/>
    <lineage>
        <taxon>Eukaryota</taxon>
        <taxon>Sar</taxon>
        <taxon>Rhizaria</taxon>
        <taxon>Endomyxa</taxon>
        <taxon>Phytomyxea</taxon>
        <taxon>Plasmodiophorida</taxon>
        <taxon>Plasmodiophoridae</taxon>
        <taxon>Spongospora</taxon>
    </lineage>
</organism>
<feature type="compositionally biased region" description="Low complexity" evidence="2">
    <location>
        <begin position="99"/>
        <end position="108"/>
    </location>
</feature>
<dbReference type="EMBL" id="HACM01006022">
    <property type="protein sequence ID" value="CRZ06464.1"/>
    <property type="molecule type" value="Transcribed_RNA"/>
</dbReference>
<dbReference type="AlphaFoldDB" id="A0A0H5QXJ4"/>
<dbReference type="EMBL" id="HACM01006024">
    <property type="protein sequence ID" value="CRZ06466.1"/>
    <property type="molecule type" value="Transcribed_RNA"/>
</dbReference>
<evidence type="ECO:0000256" key="2">
    <source>
        <dbReference type="SAM" id="MobiDB-lite"/>
    </source>
</evidence>
<evidence type="ECO:0000256" key="3">
    <source>
        <dbReference type="SAM" id="SignalP"/>
    </source>
</evidence>
<keyword evidence="1" id="KW-0175">Coiled coil</keyword>
<protein>
    <submittedName>
        <fullName evidence="4">Uncharacterized protein</fullName>
    </submittedName>
</protein>
<feature type="chain" id="PRO_5011352995" evidence="3">
    <location>
        <begin position="23"/>
        <end position="114"/>
    </location>
</feature>
<name>A0A0H5QXJ4_9EUKA</name>
<feature type="region of interest" description="Disordered" evidence="2">
    <location>
        <begin position="76"/>
        <end position="114"/>
    </location>
</feature>
<evidence type="ECO:0000256" key="1">
    <source>
        <dbReference type="SAM" id="Coils"/>
    </source>
</evidence>